<keyword evidence="4" id="KW-1185">Reference proteome</keyword>
<feature type="transmembrane region" description="Helical" evidence="2">
    <location>
        <begin position="310"/>
        <end position="331"/>
    </location>
</feature>
<keyword evidence="2" id="KW-1133">Transmembrane helix</keyword>
<feature type="region of interest" description="Disordered" evidence="1">
    <location>
        <begin position="366"/>
        <end position="457"/>
    </location>
</feature>
<dbReference type="AlphaFoldDB" id="A0AAD6ZJG2"/>
<dbReference type="PANTHER" id="PTHR35040:SF9">
    <property type="entry name" value="4-LIKE CELL SURFACE PROTEIN, PUTATIVE (AFU_ORTHOLOGUE AFUA_4G14080)-RELATED"/>
    <property type="match status" value="1"/>
</dbReference>
<feature type="compositionally biased region" description="Low complexity" evidence="1">
    <location>
        <begin position="391"/>
        <end position="401"/>
    </location>
</feature>
<dbReference type="EMBL" id="JARIHO010000044">
    <property type="protein sequence ID" value="KAJ7325515.1"/>
    <property type="molecule type" value="Genomic_DNA"/>
</dbReference>
<dbReference type="Proteomes" id="UP001218218">
    <property type="component" value="Unassembled WGS sequence"/>
</dbReference>
<evidence type="ECO:0000256" key="1">
    <source>
        <dbReference type="SAM" id="MobiDB-lite"/>
    </source>
</evidence>
<dbReference type="Pfam" id="PF12138">
    <property type="entry name" value="Spherulin4"/>
    <property type="match status" value="1"/>
</dbReference>
<sequence>MKPPYREHFSFSPHSMQLSPLLCILFLNARVVRGLGVILPLRLGPGTNCAAWTPVSSAITAHPSVHFYIVINPDFSPNSSNSLPNANYRACIPTLRPSSSTSTNVLGYVDTATSTTVNSYIDAYAEWNSSYRPNGIMLDHVSATASLVGTYKNYISRARSAGFTFIALDPAAAAEKSYFPLVDLINTYEYLYSAFDVASLADSASTPLSKQSIVLTNAPANDSFGTLVSQLDSLGVEAVYITDKGNTDSALPSQWSALVSEIGKLAPSSSSAPGPLTATGLTSASASKTASPTLPASSSNQSTTSSKSHLGAIIGGVLGAILFLIGVLLIYMRIRRQGLPNSQQAEMDRAIPDEMGQDFAVAPTPFEERSSTGMQSGLGGKGGRREIRVTSPSSLSASSASHGIPPMTQRESESLTTEIPTFPPPSYSDIGARQSGGVGMGTAIHRGWEDGSTSGTS</sequence>
<organism evidence="3 4">
    <name type="scientific">Mycena albidolilacea</name>
    <dbReference type="NCBI Taxonomy" id="1033008"/>
    <lineage>
        <taxon>Eukaryota</taxon>
        <taxon>Fungi</taxon>
        <taxon>Dikarya</taxon>
        <taxon>Basidiomycota</taxon>
        <taxon>Agaricomycotina</taxon>
        <taxon>Agaricomycetes</taxon>
        <taxon>Agaricomycetidae</taxon>
        <taxon>Agaricales</taxon>
        <taxon>Marasmiineae</taxon>
        <taxon>Mycenaceae</taxon>
        <taxon>Mycena</taxon>
    </lineage>
</organism>
<evidence type="ECO:0000313" key="3">
    <source>
        <dbReference type="EMBL" id="KAJ7325515.1"/>
    </source>
</evidence>
<comment type="caution">
    <text evidence="3">The sequence shown here is derived from an EMBL/GenBank/DDBJ whole genome shotgun (WGS) entry which is preliminary data.</text>
</comment>
<gene>
    <name evidence="3" type="ORF">DFH08DRAFT_787608</name>
</gene>
<proteinExistence type="predicted"/>
<dbReference type="InterPro" id="IPR021986">
    <property type="entry name" value="Spherulin4"/>
</dbReference>
<dbReference type="PANTHER" id="PTHR35040">
    <property type="match status" value="1"/>
</dbReference>
<protein>
    <submittedName>
        <fullName evidence="3">Spherulation-specific family 4-domain-containing protein</fullName>
    </submittedName>
</protein>
<reference evidence="3" key="1">
    <citation type="submission" date="2023-03" db="EMBL/GenBank/DDBJ databases">
        <title>Massive genome expansion in bonnet fungi (Mycena s.s.) driven by repeated elements and novel gene families across ecological guilds.</title>
        <authorList>
            <consortium name="Lawrence Berkeley National Laboratory"/>
            <person name="Harder C.B."/>
            <person name="Miyauchi S."/>
            <person name="Viragh M."/>
            <person name="Kuo A."/>
            <person name="Thoen E."/>
            <person name="Andreopoulos B."/>
            <person name="Lu D."/>
            <person name="Skrede I."/>
            <person name="Drula E."/>
            <person name="Henrissat B."/>
            <person name="Morin E."/>
            <person name="Kohler A."/>
            <person name="Barry K."/>
            <person name="LaButti K."/>
            <person name="Morin E."/>
            <person name="Salamov A."/>
            <person name="Lipzen A."/>
            <person name="Mereny Z."/>
            <person name="Hegedus B."/>
            <person name="Baldrian P."/>
            <person name="Stursova M."/>
            <person name="Weitz H."/>
            <person name="Taylor A."/>
            <person name="Grigoriev I.V."/>
            <person name="Nagy L.G."/>
            <person name="Martin F."/>
            <person name="Kauserud H."/>
        </authorList>
    </citation>
    <scope>NUCLEOTIDE SEQUENCE</scope>
    <source>
        <strain evidence="3">CBHHK002</strain>
    </source>
</reference>
<evidence type="ECO:0000256" key="2">
    <source>
        <dbReference type="SAM" id="Phobius"/>
    </source>
</evidence>
<evidence type="ECO:0000313" key="4">
    <source>
        <dbReference type="Proteomes" id="UP001218218"/>
    </source>
</evidence>
<name>A0AAD6ZJG2_9AGAR</name>
<keyword evidence="2" id="KW-0472">Membrane</keyword>
<keyword evidence="2" id="KW-0812">Transmembrane</keyword>
<feature type="region of interest" description="Disordered" evidence="1">
    <location>
        <begin position="267"/>
        <end position="306"/>
    </location>
</feature>
<accession>A0AAD6ZJG2</accession>